<evidence type="ECO:0000256" key="1">
    <source>
        <dbReference type="ARBA" id="ARBA00005953"/>
    </source>
</evidence>
<dbReference type="Proteomes" id="UP000446768">
    <property type="component" value="Unassembled WGS sequence"/>
</dbReference>
<dbReference type="GO" id="GO:0047617">
    <property type="term" value="F:fatty acyl-CoA hydrolase activity"/>
    <property type="evidence" value="ECO:0007669"/>
    <property type="project" value="TreeGrafter"/>
</dbReference>
<dbReference type="InterPro" id="IPR014166">
    <property type="entry name" value="Tol-Pal_acyl-CoA_thioesterase"/>
</dbReference>
<dbReference type="CDD" id="cd00586">
    <property type="entry name" value="4HBT"/>
    <property type="match status" value="1"/>
</dbReference>
<protein>
    <submittedName>
        <fullName evidence="4">Tol-pal system-associated acyl-CoA thioesterase</fullName>
    </submittedName>
</protein>
<evidence type="ECO:0000256" key="2">
    <source>
        <dbReference type="ARBA" id="ARBA00022801"/>
    </source>
</evidence>
<dbReference type="PANTHER" id="PTHR31793">
    <property type="entry name" value="4-HYDROXYBENZOYL-COA THIOESTERASE FAMILY MEMBER"/>
    <property type="match status" value="1"/>
</dbReference>
<dbReference type="SUPFAM" id="SSF54637">
    <property type="entry name" value="Thioesterase/thiol ester dehydrase-isomerase"/>
    <property type="match status" value="1"/>
</dbReference>
<dbReference type="InterPro" id="IPR029069">
    <property type="entry name" value="HotDog_dom_sf"/>
</dbReference>
<proteinExistence type="inferred from homology"/>
<evidence type="ECO:0000313" key="4">
    <source>
        <dbReference type="EMBL" id="MRV72342.1"/>
    </source>
</evidence>
<dbReference type="RefSeq" id="WP_154373793.1">
    <property type="nucleotide sequence ID" value="NZ_WKJJ01000006.1"/>
</dbReference>
<dbReference type="FunFam" id="3.10.129.10:FF:000004">
    <property type="entry name" value="Tol-pal system-associated acyl-CoA thioesterase"/>
    <property type="match status" value="1"/>
</dbReference>
<keyword evidence="2" id="KW-0378">Hydrolase</keyword>
<dbReference type="NCBIfam" id="TIGR00051">
    <property type="entry name" value="YbgC/FadM family acyl-CoA thioesterase"/>
    <property type="match status" value="1"/>
</dbReference>
<dbReference type="InterPro" id="IPR006683">
    <property type="entry name" value="Thioestr_dom"/>
</dbReference>
<dbReference type="PANTHER" id="PTHR31793:SF37">
    <property type="entry name" value="ACYL-COA THIOESTER HYDROLASE YBGC"/>
    <property type="match status" value="1"/>
</dbReference>
<dbReference type="EMBL" id="WKJJ01000006">
    <property type="protein sequence ID" value="MRV72342.1"/>
    <property type="molecule type" value="Genomic_DNA"/>
</dbReference>
<evidence type="ECO:0000259" key="3">
    <source>
        <dbReference type="Pfam" id="PF03061"/>
    </source>
</evidence>
<sequence length="134" mass="15314">MSSDFIWNVRVYYEDTDAGGIVYYANYLKFFERARTEWLRAMGTNQHQLLQEHDVMFVVKSVSADYHAPARLDDVLKLTLRIEKLGRASIQFVQEAWNGEQLLNSARVKVGCVDSSLRLRTVPDAVASRMRGAA</sequence>
<comment type="similarity">
    <text evidence="1">Belongs to the 4-hydroxybenzoyl-CoA thioesterase family.</text>
</comment>
<accession>A0A7X2ILQ5</accession>
<organism evidence="4 5">
    <name type="scientific">Pseudoduganella rivuli</name>
    <dbReference type="NCBI Taxonomy" id="2666085"/>
    <lineage>
        <taxon>Bacteria</taxon>
        <taxon>Pseudomonadati</taxon>
        <taxon>Pseudomonadota</taxon>
        <taxon>Betaproteobacteria</taxon>
        <taxon>Burkholderiales</taxon>
        <taxon>Oxalobacteraceae</taxon>
        <taxon>Telluria group</taxon>
        <taxon>Pseudoduganella</taxon>
    </lineage>
</organism>
<dbReference type="InterPro" id="IPR006684">
    <property type="entry name" value="YbgC/YbaW"/>
</dbReference>
<reference evidence="4 5" key="1">
    <citation type="submission" date="2019-11" db="EMBL/GenBank/DDBJ databases">
        <title>Novel species isolated from a subtropical stream in China.</title>
        <authorList>
            <person name="Lu H."/>
        </authorList>
    </citation>
    <scope>NUCLEOTIDE SEQUENCE [LARGE SCALE GENOMIC DNA]</scope>
    <source>
        <strain evidence="4 5">FT92W</strain>
    </source>
</reference>
<dbReference type="Gene3D" id="3.10.129.10">
    <property type="entry name" value="Hotdog Thioesterase"/>
    <property type="match status" value="1"/>
</dbReference>
<comment type="caution">
    <text evidence="4">The sequence shown here is derived from an EMBL/GenBank/DDBJ whole genome shotgun (WGS) entry which is preliminary data.</text>
</comment>
<dbReference type="InterPro" id="IPR050563">
    <property type="entry name" value="4-hydroxybenzoyl-CoA_TE"/>
</dbReference>
<name>A0A7X2ILQ5_9BURK</name>
<dbReference type="AlphaFoldDB" id="A0A7X2ILQ5"/>
<keyword evidence="5" id="KW-1185">Reference proteome</keyword>
<feature type="domain" description="Thioesterase" evidence="3">
    <location>
        <begin position="19"/>
        <end position="102"/>
    </location>
</feature>
<gene>
    <name evidence="4" type="primary">ybgC</name>
    <name evidence="4" type="ORF">GJ700_11525</name>
</gene>
<dbReference type="Pfam" id="PF03061">
    <property type="entry name" value="4HBT"/>
    <property type="match status" value="1"/>
</dbReference>
<dbReference type="PIRSF" id="PIRSF003230">
    <property type="entry name" value="YbgC"/>
    <property type="match status" value="1"/>
</dbReference>
<dbReference type="NCBIfam" id="TIGR02799">
    <property type="entry name" value="thio_ybgC"/>
    <property type="match status" value="1"/>
</dbReference>
<evidence type="ECO:0000313" key="5">
    <source>
        <dbReference type="Proteomes" id="UP000446768"/>
    </source>
</evidence>